<proteinExistence type="predicted"/>
<name>A0A7J7QWJ9_MYOMY</name>
<dbReference type="EMBL" id="JABWUV010000048">
    <property type="protein sequence ID" value="KAF6268147.1"/>
    <property type="molecule type" value="Genomic_DNA"/>
</dbReference>
<comment type="caution">
    <text evidence="2">The sequence shown here is derived from an EMBL/GenBank/DDBJ whole genome shotgun (WGS) entry which is preliminary data.</text>
</comment>
<gene>
    <name evidence="2" type="ORF">mMyoMyo1_006961</name>
</gene>
<feature type="compositionally biased region" description="Basic and acidic residues" evidence="1">
    <location>
        <begin position="57"/>
        <end position="68"/>
    </location>
</feature>
<accession>A0A7J7QWJ9</accession>
<evidence type="ECO:0000313" key="3">
    <source>
        <dbReference type="Proteomes" id="UP000527355"/>
    </source>
</evidence>
<feature type="region of interest" description="Disordered" evidence="1">
    <location>
        <begin position="37"/>
        <end position="89"/>
    </location>
</feature>
<reference evidence="2 3" key="1">
    <citation type="journal article" date="2020" name="Nature">
        <title>Six reference-quality genomes reveal evolution of bat adaptations.</title>
        <authorList>
            <person name="Jebb D."/>
            <person name="Huang Z."/>
            <person name="Pippel M."/>
            <person name="Hughes G.M."/>
            <person name="Lavrichenko K."/>
            <person name="Devanna P."/>
            <person name="Winkler S."/>
            <person name="Jermiin L.S."/>
            <person name="Skirmuntt E.C."/>
            <person name="Katzourakis A."/>
            <person name="Burkitt-Gray L."/>
            <person name="Ray D.A."/>
            <person name="Sullivan K.A.M."/>
            <person name="Roscito J.G."/>
            <person name="Kirilenko B.M."/>
            <person name="Davalos L.M."/>
            <person name="Corthals A.P."/>
            <person name="Power M.L."/>
            <person name="Jones G."/>
            <person name="Ransome R.D."/>
            <person name="Dechmann D.K.N."/>
            <person name="Locatelli A.G."/>
            <person name="Puechmaille S.J."/>
            <person name="Fedrigo O."/>
            <person name="Jarvis E.D."/>
            <person name="Hiller M."/>
            <person name="Vernes S.C."/>
            <person name="Myers E.W."/>
            <person name="Teeling E.C."/>
        </authorList>
    </citation>
    <scope>NUCLEOTIDE SEQUENCE [LARGE SCALE GENOMIC DNA]</scope>
    <source>
        <strain evidence="2">MMyoMyo1</strain>
        <tissue evidence="2">Flight muscle</tissue>
    </source>
</reference>
<dbReference type="AlphaFoldDB" id="A0A7J7QWJ9"/>
<keyword evidence="3" id="KW-1185">Reference proteome</keyword>
<protein>
    <submittedName>
        <fullName evidence="2">ISG15 ubiquitin like modifier</fullName>
    </submittedName>
</protein>
<evidence type="ECO:0000256" key="1">
    <source>
        <dbReference type="SAM" id="MobiDB-lite"/>
    </source>
</evidence>
<evidence type="ECO:0000313" key="2">
    <source>
        <dbReference type="EMBL" id="KAF6268147.1"/>
    </source>
</evidence>
<organism evidence="2 3">
    <name type="scientific">Myotis myotis</name>
    <name type="common">Greater mouse-eared bat</name>
    <name type="synonym">Vespertilio myotis</name>
    <dbReference type="NCBI Taxonomy" id="51298"/>
    <lineage>
        <taxon>Eukaryota</taxon>
        <taxon>Metazoa</taxon>
        <taxon>Chordata</taxon>
        <taxon>Craniata</taxon>
        <taxon>Vertebrata</taxon>
        <taxon>Euteleostomi</taxon>
        <taxon>Mammalia</taxon>
        <taxon>Eutheria</taxon>
        <taxon>Laurasiatheria</taxon>
        <taxon>Chiroptera</taxon>
        <taxon>Yangochiroptera</taxon>
        <taxon>Vespertilionidae</taxon>
        <taxon>Myotis</taxon>
    </lineage>
</organism>
<sequence>MGGYLKVKMLSKEFQVPMRDSMLLSELKQLITQKIQVPAPGPALGQRGRAGGAELRQAPEHPGEERQGPHQSLRGPADAEGGPTQGAGG</sequence>
<dbReference type="Proteomes" id="UP000527355">
    <property type="component" value="Unassembled WGS sequence"/>
</dbReference>